<keyword evidence="4" id="KW-0029">Amino-acid transport</keyword>
<organism evidence="7 8">
    <name type="scientific">Pseudochelatococcus contaminans</name>
    <dbReference type="NCBI Taxonomy" id="1538103"/>
    <lineage>
        <taxon>Bacteria</taxon>
        <taxon>Pseudomonadati</taxon>
        <taxon>Pseudomonadota</taxon>
        <taxon>Alphaproteobacteria</taxon>
        <taxon>Hyphomicrobiales</taxon>
        <taxon>Chelatococcaceae</taxon>
        <taxon>Pseudochelatococcus</taxon>
    </lineage>
</organism>
<name>A0A7W5Z373_9HYPH</name>
<evidence type="ECO:0000256" key="2">
    <source>
        <dbReference type="ARBA" id="ARBA00022448"/>
    </source>
</evidence>
<evidence type="ECO:0000256" key="4">
    <source>
        <dbReference type="ARBA" id="ARBA00022970"/>
    </source>
</evidence>
<dbReference type="RefSeq" id="WP_183751325.1">
    <property type="nucleotide sequence ID" value="NZ_JACICC010000003.1"/>
</dbReference>
<dbReference type="InterPro" id="IPR028081">
    <property type="entry name" value="Leu-bd"/>
</dbReference>
<keyword evidence="8" id="KW-1185">Reference proteome</keyword>
<dbReference type="Proteomes" id="UP000537592">
    <property type="component" value="Unassembled WGS sequence"/>
</dbReference>
<evidence type="ECO:0000256" key="1">
    <source>
        <dbReference type="ARBA" id="ARBA00010062"/>
    </source>
</evidence>
<feature type="domain" description="Leucine-binding protein" evidence="6">
    <location>
        <begin position="26"/>
        <end position="368"/>
    </location>
</feature>
<dbReference type="InterPro" id="IPR028082">
    <property type="entry name" value="Peripla_BP_I"/>
</dbReference>
<feature type="signal peptide" evidence="5">
    <location>
        <begin position="1"/>
        <end position="23"/>
    </location>
</feature>
<dbReference type="InterPro" id="IPR000709">
    <property type="entry name" value="Leu_Ile_Val-bd"/>
</dbReference>
<feature type="chain" id="PRO_5030577032" evidence="5">
    <location>
        <begin position="24"/>
        <end position="375"/>
    </location>
</feature>
<dbReference type="GO" id="GO:0006865">
    <property type="term" value="P:amino acid transport"/>
    <property type="evidence" value="ECO:0007669"/>
    <property type="project" value="UniProtKB-KW"/>
</dbReference>
<accession>A0A7W5Z373</accession>
<dbReference type="EMBL" id="JACICC010000003">
    <property type="protein sequence ID" value="MBB3809275.1"/>
    <property type="molecule type" value="Genomic_DNA"/>
</dbReference>
<keyword evidence="3 5" id="KW-0732">Signal</keyword>
<dbReference type="CDD" id="cd06342">
    <property type="entry name" value="PBP1_ABC_LIVBP-like"/>
    <property type="match status" value="1"/>
</dbReference>
<dbReference type="Pfam" id="PF13458">
    <property type="entry name" value="Peripla_BP_6"/>
    <property type="match status" value="1"/>
</dbReference>
<dbReference type="PRINTS" id="PR00337">
    <property type="entry name" value="LEUILEVALBP"/>
</dbReference>
<dbReference type="AlphaFoldDB" id="A0A7W5Z373"/>
<sequence length="375" mass="40036">MIKKTMLALATGVSLAFAFPAFAQDVRIGLMAGLTGPYASEGQDTKRIIELMIEDLNAKGGINGNKVQLVIEDDGSSPGTAATAATRLASTKVPAVIGTYGSAVTEASQDIFDEAGIVQIGTGSTSIRLTEKGYERFFRTAPRDDEQGRVAEESLNKLGFKTVAILHDSTAYAKGLADELKAQIDKNGRVNTVFFDALVPGESDYSVVLTKLKSANPDAIFFTGYYPEVGLLLRQKKEIGLDAPIIGGDASNHVDLIKIAGKDAAKGYRFISPPLPTDLDTPVTKEFLASYKAKYGTYPGSIWSVASGDAFIALVEAIKAKGADSEAIADYLHNDLKDVQGLSGKISFNEKGDRVGDLYRLYEVDGDGNFVLQPE</sequence>
<evidence type="ECO:0000313" key="7">
    <source>
        <dbReference type="EMBL" id="MBB3809275.1"/>
    </source>
</evidence>
<dbReference type="PANTHER" id="PTHR47151:SF2">
    <property type="entry name" value="AMINO ACID BINDING PROTEIN"/>
    <property type="match status" value="1"/>
</dbReference>
<evidence type="ECO:0000313" key="8">
    <source>
        <dbReference type="Proteomes" id="UP000537592"/>
    </source>
</evidence>
<evidence type="ECO:0000256" key="5">
    <source>
        <dbReference type="SAM" id="SignalP"/>
    </source>
</evidence>
<protein>
    <submittedName>
        <fullName evidence="7">Branched-chain amino acid transport system substrate-binding protein</fullName>
    </submittedName>
</protein>
<keyword evidence="2" id="KW-0813">Transport</keyword>
<comment type="similarity">
    <text evidence="1">Belongs to the leucine-binding protein family.</text>
</comment>
<gene>
    <name evidence="7" type="ORF">FHS81_001357</name>
</gene>
<comment type="caution">
    <text evidence="7">The sequence shown here is derived from an EMBL/GenBank/DDBJ whole genome shotgun (WGS) entry which is preliminary data.</text>
</comment>
<dbReference type="Gene3D" id="3.40.50.2300">
    <property type="match status" value="2"/>
</dbReference>
<proteinExistence type="inferred from homology"/>
<evidence type="ECO:0000259" key="6">
    <source>
        <dbReference type="Pfam" id="PF13458"/>
    </source>
</evidence>
<dbReference type="SUPFAM" id="SSF53822">
    <property type="entry name" value="Periplasmic binding protein-like I"/>
    <property type="match status" value="1"/>
</dbReference>
<dbReference type="PANTHER" id="PTHR47151">
    <property type="entry name" value="LEU/ILE/VAL-BINDING ABC TRANSPORTER SUBUNIT"/>
    <property type="match status" value="1"/>
</dbReference>
<evidence type="ECO:0000256" key="3">
    <source>
        <dbReference type="ARBA" id="ARBA00022729"/>
    </source>
</evidence>
<reference evidence="7 8" key="1">
    <citation type="submission" date="2020-08" db="EMBL/GenBank/DDBJ databases">
        <title>Genomic Encyclopedia of Type Strains, Phase IV (KMG-IV): sequencing the most valuable type-strain genomes for metagenomic binning, comparative biology and taxonomic classification.</title>
        <authorList>
            <person name="Goeker M."/>
        </authorList>
    </citation>
    <scope>NUCLEOTIDE SEQUENCE [LARGE SCALE GENOMIC DNA]</scope>
    <source>
        <strain evidence="7 8">DSM 28760</strain>
    </source>
</reference>